<organism evidence="1 2">
    <name type="scientific">Dallia pectoralis</name>
    <name type="common">Alaska blackfish</name>
    <dbReference type="NCBI Taxonomy" id="75939"/>
    <lineage>
        <taxon>Eukaryota</taxon>
        <taxon>Metazoa</taxon>
        <taxon>Chordata</taxon>
        <taxon>Craniata</taxon>
        <taxon>Vertebrata</taxon>
        <taxon>Euteleostomi</taxon>
        <taxon>Actinopterygii</taxon>
        <taxon>Neopterygii</taxon>
        <taxon>Teleostei</taxon>
        <taxon>Protacanthopterygii</taxon>
        <taxon>Esociformes</taxon>
        <taxon>Umbridae</taxon>
        <taxon>Dallia</taxon>
    </lineage>
</organism>
<protein>
    <submittedName>
        <fullName evidence="1">Uncharacterized protein</fullName>
    </submittedName>
</protein>
<accession>A0ACC2GST8</accession>
<dbReference type="Proteomes" id="UP001157502">
    <property type="component" value="Chromosome 9"/>
</dbReference>
<name>A0ACC2GST8_DALPE</name>
<comment type="caution">
    <text evidence="1">The sequence shown here is derived from an EMBL/GenBank/DDBJ whole genome shotgun (WGS) entry which is preliminary data.</text>
</comment>
<proteinExistence type="predicted"/>
<keyword evidence="2" id="KW-1185">Reference proteome</keyword>
<reference evidence="1" key="1">
    <citation type="submission" date="2021-05" db="EMBL/GenBank/DDBJ databases">
        <authorList>
            <person name="Pan Q."/>
            <person name="Jouanno E."/>
            <person name="Zahm M."/>
            <person name="Klopp C."/>
            <person name="Cabau C."/>
            <person name="Louis A."/>
            <person name="Berthelot C."/>
            <person name="Parey E."/>
            <person name="Roest Crollius H."/>
            <person name="Montfort J."/>
            <person name="Robinson-Rechavi M."/>
            <person name="Bouchez O."/>
            <person name="Lampietro C."/>
            <person name="Lopez Roques C."/>
            <person name="Donnadieu C."/>
            <person name="Postlethwait J."/>
            <person name="Bobe J."/>
            <person name="Dillon D."/>
            <person name="Chandos A."/>
            <person name="von Hippel F."/>
            <person name="Guiguen Y."/>
        </authorList>
    </citation>
    <scope>NUCLEOTIDE SEQUENCE</scope>
    <source>
        <strain evidence="1">YG-Jan2019</strain>
    </source>
</reference>
<evidence type="ECO:0000313" key="2">
    <source>
        <dbReference type="Proteomes" id="UP001157502"/>
    </source>
</evidence>
<dbReference type="EMBL" id="CM055736">
    <property type="protein sequence ID" value="KAJ8006678.1"/>
    <property type="molecule type" value="Genomic_DNA"/>
</dbReference>
<gene>
    <name evidence="1" type="ORF">DPEC_G00109720</name>
</gene>
<sequence>MAFITHTGLYRYTRIPFALSSAPSCFQKIMSTILASCPSTVAYLDDIVVHGPDVDTHNVRLEQVFESLSRHHVSLNTEKCTFSVPAIDFVGFRVSADGISPLQSNVAAISAVPNPTTASKLASFLGMTAYSMRFLPQYSSVTAPLRMLLRQDAPWTWTSECQAGFDELKRLLTTSPILAHFQLDCPTFVTCDASAVALGAVLSQLHDGA</sequence>
<evidence type="ECO:0000313" key="1">
    <source>
        <dbReference type="EMBL" id="KAJ8006678.1"/>
    </source>
</evidence>